<evidence type="ECO:0008006" key="3">
    <source>
        <dbReference type="Google" id="ProtNLM"/>
    </source>
</evidence>
<dbReference type="HOGENOM" id="CLU_1691907_0_0_5"/>
<dbReference type="KEGG" id="ali:AZOLI_p20010"/>
<dbReference type="OrthoDB" id="315417at2"/>
<accession>G7ZE03</accession>
<evidence type="ECO:0000313" key="1">
    <source>
        <dbReference type="EMBL" id="CBS89222.1"/>
    </source>
</evidence>
<name>G7ZE03_AZOL4</name>
<geneLocation type="plasmid" evidence="1 2">
    <name>AZO_p2</name>
</geneLocation>
<dbReference type="PANTHER" id="PTHR43102">
    <property type="entry name" value="SLR1143 PROTEIN"/>
    <property type="match status" value="1"/>
</dbReference>
<evidence type="ECO:0000313" key="2">
    <source>
        <dbReference type="Proteomes" id="UP000005667"/>
    </source>
</evidence>
<proteinExistence type="predicted"/>
<keyword evidence="1" id="KW-0614">Plasmid</keyword>
<sequence length="155" mass="17444">MSHRSLFSGAASREAVYRPTANPAQALFSDPRRFLSRAARGAGWRHDAGLPGLLDSTPDPAFNELVSWACDHFQVPIALVSLLDADRQWFKPRRGLATQETPRNRAFCRFTIQQSLPMVVEDAAKDRWFWDRLISASMPARRSSTATVWRSARSA</sequence>
<gene>
    <name evidence="1" type="ordered locus">AZOLI_p20010</name>
</gene>
<dbReference type="Proteomes" id="UP000005667">
    <property type="component" value="Plasmid AZO_p2"/>
</dbReference>
<dbReference type="EMBL" id="FQ311870">
    <property type="protein sequence ID" value="CBS89222.1"/>
    <property type="molecule type" value="Genomic_DNA"/>
</dbReference>
<dbReference type="PANTHER" id="PTHR43102:SF2">
    <property type="entry name" value="GAF DOMAIN-CONTAINING PROTEIN"/>
    <property type="match status" value="1"/>
</dbReference>
<keyword evidence="2" id="KW-1185">Reference proteome</keyword>
<protein>
    <recommendedName>
        <fullName evidence="3">GAF domain-containing protein</fullName>
    </recommendedName>
</protein>
<dbReference type="SUPFAM" id="SSF55781">
    <property type="entry name" value="GAF domain-like"/>
    <property type="match status" value="1"/>
</dbReference>
<reference evidence="2" key="1">
    <citation type="journal article" date="2011" name="PLoS Genet.">
        <title>Azospirillum genomes reveal transition of bacteria from aquatic to terrestrial environments.</title>
        <authorList>
            <person name="Wisniewski-Dye F."/>
            <person name="Borziak K."/>
            <person name="Khalsa-Moyers G."/>
            <person name="Alexandre G."/>
            <person name="Sukharnikov L.O."/>
            <person name="Wuichet K."/>
            <person name="Hurst G.B."/>
            <person name="McDonald W.H."/>
            <person name="Robertson J.S."/>
            <person name="Barbe V."/>
            <person name="Calteau A."/>
            <person name="Rouy Z."/>
            <person name="Mangenot S."/>
            <person name="Prigent-Combaret C."/>
            <person name="Normand P."/>
            <person name="Boyer M."/>
            <person name="Siguier P."/>
            <person name="Dessaux Y."/>
            <person name="Elmerich C."/>
            <person name="Condemine G."/>
            <person name="Krishnen G."/>
            <person name="Kennedy I."/>
            <person name="Paterson A.H."/>
            <person name="Gonzalez V."/>
            <person name="Mavingui P."/>
            <person name="Zhulin I.B."/>
        </authorList>
    </citation>
    <scope>NUCLEOTIDE SEQUENCE [LARGE SCALE GENOMIC DNA]</scope>
    <source>
        <strain evidence="2">4B</strain>
    </source>
</reference>
<dbReference type="AlphaFoldDB" id="G7ZE03"/>
<organism evidence="1 2">
    <name type="scientific">Azospirillum lipoferum (strain 4B)</name>
    <dbReference type="NCBI Taxonomy" id="862719"/>
    <lineage>
        <taxon>Bacteria</taxon>
        <taxon>Pseudomonadati</taxon>
        <taxon>Pseudomonadota</taxon>
        <taxon>Alphaproteobacteria</taxon>
        <taxon>Rhodospirillales</taxon>
        <taxon>Azospirillaceae</taxon>
        <taxon>Azospirillum</taxon>
    </lineage>
</organism>